<dbReference type="InterPro" id="IPR019734">
    <property type="entry name" value="TPR_rpt"/>
</dbReference>
<proteinExistence type="predicted"/>
<dbReference type="Pfam" id="PF13181">
    <property type="entry name" value="TPR_8"/>
    <property type="match status" value="3"/>
</dbReference>
<keyword evidence="2" id="KW-0472">Membrane</keyword>
<comment type="caution">
    <text evidence="3">The sequence shown here is derived from an EMBL/GenBank/DDBJ whole genome shotgun (WGS) entry which is preliminary data.</text>
</comment>
<dbReference type="EMBL" id="JAAZWO010000006">
    <property type="protein sequence ID" value="MBC2397572.1"/>
    <property type="molecule type" value="Genomic_DNA"/>
</dbReference>
<dbReference type="PROSITE" id="PS50005">
    <property type="entry name" value="TPR"/>
    <property type="match status" value="1"/>
</dbReference>
<evidence type="ECO:0000313" key="3">
    <source>
        <dbReference type="EMBL" id="MBC2397572.1"/>
    </source>
</evidence>
<keyword evidence="1" id="KW-0802">TPR repeat</keyword>
<evidence type="ECO:0000256" key="2">
    <source>
        <dbReference type="SAM" id="Phobius"/>
    </source>
</evidence>
<keyword evidence="2" id="KW-0812">Transmembrane</keyword>
<feature type="transmembrane region" description="Helical" evidence="2">
    <location>
        <begin position="175"/>
        <end position="196"/>
    </location>
</feature>
<accession>A0A923J010</accession>
<dbReference type="SMART" id="SM00028">
    <property type="entry name" value="TPR"/>
    <property type="match status" value="5"/>
</dbReference>
<feature type="repeat" description="TPR" evidence="1">
    <location>
        <begin position="120"/>
        <end position="153"/>
    </location>
</feature>
<gene>
    <name evidence="3" type="ORF">HGG79_07260</name>
</gene>
<reference evidence="3 4" key="1">
    <citation type="submission" date="2020-04" db="EMBL/GenBank/DDBJ databases">
        <title>Genomic insights into acetone-butanol-ethanol (ABE) fermentation by sequencing solventogenic clostridia strains.</title>
        <authorList>
            <person name="Brown S."/>
        </authorList>
    </citation>
    <scope>NUCLEOTIDE SEQUENCE [LARGE SCALE GENOMIC DNA]</scope>
    <source>
        <strain evidence="3 4">DJ011</strain>
    </source>
</reference>
<organism evidence="3 4">
    <name type="scientific">Clostridium tetanomorphum</name>
    <dbReference type="NCBI Taxonomy" id="1553"/>
    <lineage>
        <taxon>Bacteria</taxon>
        <taxon>Bacillati</taxon>
        <taxon>Bacillota</taxon>
        <taxon>Clostridia</taxon>
        <taxon>Eubacteriales</taxon>
        <taxon>Clostridiaceae</taxon>
        <taxon>Clostridium</taxon>
    </lineage>
</organism>
<protein>
    <recommendedName>
        <fullName evidence="5">Tetratricopeptide repeat protein</fullName>
    </recommendedName>
</protein>
<dbReference type="SUPFAM" id="SSF48452">
    <property type="entry name" value="TPR-like"/>
    <property type="match status" value="1"/>
</dbReference>
<evidence type="ECO:0000256" key="1">
    <source>
        <dbReference type="PROSITE-ProRule" id="PRU00339"/>
    </source>
</evidence>
<dbReference type="AlphaFoldDB" id="A0A923J010"/>
<dbReference type="Gene3D" id="1.25.40.10">
    <property type="entry name" value="Tetratricopeptide repeat domain"/>
    <property type="match status" value="3"/>
</dbReference>
<dbReference type="RefSeq" id="WP_035147550.1">
    <property type="nucleotide sequence ID" value="NZ_JAAZWO010000006.1"/>
</dbReference>
<keyword evidence="2" id="KW-1133">Transmembrane helix</keyword>
<name>A0A923J010_CLOTT</name>
<dbReference type="InterPro" id="IPR011990">
    <property type="entry name" value="TPR-like_helical_dom_sf"/>
</dbReference>
<sequence>MDKSLKFYNKALEQYNNGFIDKGIELCERSISININNAAAINLKGLLYYIKGDLDGCRKLWKMNCHLNKDQVSEKYLKDTKEDKRLLKLYSMAIPLIKELKINEALTLLNECEKSHFNYINVNNYLAICYVKKGDYKKSQEHINKVLKVDNKNKVALENKKNLKKYGISKKEMNFNPYMTIGVVLIFLIINISLLIKYNKININALTSKYKATINKKDATLNSNNTNKKNSEENKKVIKEQEQKIEEEKFPYNEIKKSLDQKDFNKLYDYLIKWNSKELNINDKSLLGKGKELLDLEGGEYFYNKGYELLEKENHNAAKTYLERAYNYGKGTWYYPHAIYLLSTIYEKIGDIDKAIKYYTIYDSNFENGDYEEIVLYNLCLLYKNIDINKGKTYGKKLSSKFPQSIYNNSKIQEILYK</sequence>
<evidence type="ECO:0008006" key="5">
    <source>
        <dbReference type="Google" id="ProtNLM"/>
    </source>
</evidence>
<dbReference type="Proteomes" id="UP000563151">
    <property type="component" value="Unassembled WGS sequence"/>
</dbReference>
<keyword evidence="4" id="KW-1185">Reference proteome</keyword>
<evidence type="ECO:0000313" key="4">
    <source>
        <dbReference type="Proteomes" id="UP000563151"/>
    </source>
</evidence>